<evidence type="ECO:0000313" key="3">
    <source>
        <dbReference type="Proteomes" id="UP000789396"/>
    </source>
</evidence>
<dbReference type="Proteomes" id="UP000789396">
    <property type="component" value="Unassembled WGS sequence"/>
</dbReference>
<feature type="compositionally biased region" description="Basic and acidic residues" evidence="1">
    <location>
        <begin position="43"/>
        <end position="60"/>
    </location>
</feature>
<organism evidence="2 3">
    <name type="scientific">Racocetra fulgida</name>
    <dbReference type="NCBI Taxonomy" id="60492"/>
    <lineage>
        <taxon>Eukaryota</taxon>
        <taxon>Fungi</taxon>
        <taxon>Fungi incertae sedis</taxon>
        <taxon>Mucoromycota</taxon>
        <taxon>Glomeromycotina</taxon>
        <taxon>Glomeromycetes</taxon>
        <taxon>Diversisporales</taxon>
        <taxon>Gigasporaceae</taxon>
        <taxon>Racocetra</taxon>
    </lineage>
</organism>
<dbReference type="AlphaFoldDB" id="A0A9N9IYU1"/>
<keyword evidence="3" id="KW-1185">Reference proteome</keyword>
<accession>A0A9N9IYU1</accession>
<feature type="region of interest" description="Disordered" evidence="1">
    <location>
        <begin position="1"/>
        <end position="60"/>
    </location>
</feature>
<evidence type="ECO:0000313" key="2">
    <source>
        <dbReference type="EMBL" id="CAG8757447.1"/>
    </source>
</evidence>
<comment type="caution">
    <text evidence="2">The sequence shown here is derived from an EMBL/GenBank/DDBJ whole genome shotgun (WGS) entry which is preliminary data.</text>
</comment>
<name>A0A9N9IYU1_9GLOM</name>
<feature type="non-terminal residue" evidence="2">
    <location>
        <position position="60"/>
    </location>
</feature>
<proteinExistence type="predicted"/>
<evidence type="ECO:0000256" key="1">
    <source>
        <dbReference type="SAM" id="MobiDB-lite"/>
    </source>
</evidence>
<gene>
    <name evidence="2" type="ORF">RFULGI_LOCUS14057</name>
</gene>
<reference evidence="2" key="1">
    <citation type="submission" date="2021-06" db="EMBL/GenBank/DDBJ databases">
        <authorList>
            <person name="Kallberg Y."/>
            <person name="Tangrot J."/>
            <person name="Rosling A."/>
        </authorList>
    </citation>
    <scope>NUCLEOTIDE SEQUENCE</scope>
    <source>
        <strain evidence="2">IN212</strain>
    </source>
</reference>
<dbReference type="EMBL" id="CAJVPZ010039442">
    <property type="protein sequence ID" value="CAG8757447.1"/>
    <property type="molecule type" value="Genomic_DNA"/>
</dbReference>
<sequence>MTGKPVTSKAFTGEETNKAKLAPAKHTEEEAIKTKLPPPPAKSEGKLCTDDEAKGRVDPA</sequence>
<protein>
    <submittedName>
        <fullName evidence="2">16433_t:CDS:1</fullName>
    </submittedName>
</protein>